<dbReference type="Gene3D" id="1.20.140.10">
    <property type="entry name" value="Butyryl-CoA Dehydrogenase, subunit A, domain 3"/>
    <property type="match status" value="1"/>
</dbReference>
<dbReference type="InterPro" id="IPR046373">
    <property type="entry name" value="Acyl-CoA_Oxase/DH_mid-dom_sf"/>
</dbReference>
<dbReference type="Gene3D" id="1.10.540.10">
    <property type="entry name" value="Acyl-CoA dehydrogenase/oxidase, N-terminal domain"/>
    <property type="match status" value="1"/>
</dbReference>
<dbReference type="InterPro" id="IPR037069">
    <property type="entry name" value="AcylCoA_DH/ox_N_sf"/>
</dbReference>
<dbReference type="AlphaFoldDB" id="A0A1G6LBA5"/>
<feature type="domain" description="Acyl-CoA dehydrogenase/oxidase N-terminal" evidence="9">
    <location>
        <begin position="7"/>
        <end position="118"/>
    </location>
</feature>
<dbReference type="PROSITE" id="PS00072">
    <property type="entry name" value="ACYL_COA_DH_1"/>
    <property type="match status" value="1"/>
</dbReference>
<keyword evidence="4 6" id="KW-0274">FAD</keyword>
<evidence type="ECO:0000313" key="11">
    <source>
        <dbReference type="Proteomes" id="UP000199411"/>
    </source>
</evidence>
<evidence type="ECO:0008006" key="12">
    <source>
        <dbReference type="Google" id="ProtNLM"/>
    </source>
</evidence>
<sequence>MIDFTFTQEQEDFRKQVADFTASKIAPKVKEMEQNKTADKEVVEAIKQAKLTGVFIPKEYGGLGLGYVARLIALEEIAKVSPGVSMMLQIFGLGIEPILKSGNDDQKQRYLPGLSSGEKLATVAVTETTGGSDPTGIETTYTKEGNYYILNGRKIMLTNAPVANTFVVLAKDPNNPKAFSTFIIEDNFEGFKRGKDWNEIGLHGCSVGEILLQNCKVPQENLLGEEGKGMRVAMSAIGEVGRGGMVGVGLGIISTLLEQSVNFSKKRILYGKPISNLQTIQNKLAQMKLDLEISRLLGYRAASMQDKGQRCDLEFAMAKYYTTEAAQKCAKMAVDIHGGYGVVEESIVTRFLRDSFVLGPSAGTSDIMMVIIARAAIG</sequence>
<dbReference type="Pfam" id="PF02771">
    <property type="entry name" value="Acyl-CoA_dh_N"/>
    <property type="match status" value="1"/>
</dbReference>
<dbReference type="InterPro" id="IPR006091">
    <property type="entry name" value="Acyl-CoA_Oxase/DH_mid-dom"/>
</dbReference>
<dbReference type="OrthoDB" id="9765339at2"/>
<feature type="domain" description="Acyl-CoA oxidase/dehydrogenase middle" evidence="8">
    <location>
        <begin position="123"/>
        <end position="215"/>
    </location>
</feature>
<dbReference type="GO" id="GO:0050660">
    <property type="term" value="F:flavin adenine dinucleotide binding"/>
    <property type="evidence" value="ECO:0007669"/>
    <property type="project" value="InterPro"/>
</dbReference>
<dbReference type="InterPro" id="IPR009100">
    <property type="entry name" value="AcylCoA_DH/oxidase_NM_dom_sf"/>
</dbReference>
<dbReference type="Pfam" id="PF02770">
    <property type="entry name" value="Acyl-CoA_dh_M"/>
    <property type="match status" value="1"/>
</dbReference>
<evidence type="ECO:0000256" key="4">
    <source>
        <dbReference type="ARBA" id="ARBA00022827"/>
    </source>
</evidence>
<dbReference type="Gene3D" id="2.40.110.10">
    <property type="entry name" value="Butyryl-CoA Dehydrogenase, subunit A, domain 2"/>
    <property type="match status" value="1"/>
</dbReference>
<protein>
    <recommendedName>
        <fullName evidence="12">Acyl-CoA dehydrogenase</fullName>
    </recommendedName>
</protein>
<dbReference type="FunFam" id="1.10.540.10:FF:000002">
    <property type="entry name" value="Acyl-CoA dehydrogenase FadE19"/>
    <property type="match status" value="1"/>
</dbReference>
<evidence type="ECO:0000313" key="10">
    <source>
        <dbReference type="EMBL" id="SDC40540.1"/>
    </source>
</evidence>
<dbReference type="PROSITE" id="PS00073">
    <property type="entry name" value="ACYL_COA_DH_2"/>
    <property type="match status" value="1"/>
</dbReference>
<dbReference type="InterPro" id="IPR009075">
    <property type="entry name" value="AcylCo_DH/oxidase_C"/>
</dbReference>
<dbReference type="PANTHER" id="PTHR43884:SF12">
    <property type="entry name" value="ISOVALERYL-COA DEHYDROGENASE, MITOCHONDRIAL-RELATED"/>
    <property type="match status" value="1"/>
</dbReference>
<gene>
    <name evidence="10" type="ORF">SAMN05660835_00769</name>
</gene>
<comment type="similarity">
    <text evidence="2 6">Belongs to the acyl-CoA dehydrogenase family.</text>
</comment>
<dbReference type="GO" id="GO:0003995">
    <property type="term" value="F:acyl-CoA dehydrogenase activity"/>
    <property type="evidence" value="ECO:0007669"/>
    <property type="project" value="InterPro"/>
</dbReference>
<comment type="cofactor">
    <cofactor evidence="1 6">
        <name>FAD</name>
        <dbReference type="ChEBI" id="CHEBI:57692"/>
    </cofactor>
</comment>
<keyword evidence="11" id="KW-1185">Reference proteome</keyword>
<dbReference type="InterPro" id="IPR006089">
    <property type="entry name" value="Acyl-CoA_DH_CS"/>
</dbReference>
<organism evidence="10 11">
    <name type="scientific">Desulfurella multipotens</name>
    <dbReference type="NCBI Taxonomy" id="79269"/>
    <lineage>
        <taxon>Bacteria</taxon>
        <taxon>Pseudomonadati</taxon>
        <taxon>Campylobacterota</taxon>
        <taxon>Desulfurellia</taxon>
        <taxon>Desulfurellales</taxon>
        <taxon>Desulfurellaceae</taxon>
        <taxon>Desulfurella</taxon>
    </lineage>
</organism>
<name>A0A1G6LBA5_9BACT</name>
<reference evidence="11" key="1">
    <citation type="submission" date="2016-10" db="EMBL/GenBank/DDBJ databases">
        <authorList>
            <person name="Varghese N."/>
            <person name="Submissions S."/>
        </authorList>
    </citation>
    <scope>NUCLEOTIDE SEQUENCE [LARGE SCALE GENOMIC DNA]</scope>
    <source>
        <strain evidence="11">DSM 8415</strain>
    </source>
</reference>
<evidence type="ECO:0000256" key="3">
    <source>
        <dbReference type="ARBA" id="ARBA00022630"/>
    </source>
</evidence>
<dbReference type="RefSeq" id="WP_159427482.1">
    <property type="nucleotide sequence ID" value="NZ_FMYU01000005.1"/>
</dbReference>
<dbReference type="PANTHER" id="PTHR43884">
    <property type="entry name" value="ACYL-COA DEHYDROGENASE"/>
    <property type="match status" value="1"/>
</dbReference>
<evidence type="ECO:0000256" key="2">
    <source>
        <dbReference type="ARBA" id="ARBA00009347"/>
    </source>
</evidence>
<evidence type="ECO:0000256" key="1">
    <source>
        <dbReference type="ARBA" id="ARBA00001974"/>
    </source>
</evidence>
<dbReference type="SUPFAM" id="SSF56645">
    <property type="entry name" value="Acyl-CoA dehydrogenase NM domain-like"/>
    <property type="match status" value="1"/>
</dbReference>
<evidence type="ECO:0000259" key="7">
    <source>
        <dbReference type="Pfam" id="PF00441"/>
    </source>
</evidence>
<dbReference type="InterPro" id="IPR013786">
    <property type="entry name" value="AcylCoA_DH/ox_N"/>
</dbReference>
<dbReference type="Proteomes" id="UP000199411">
    <property type="component" value="Unassembled WGS sequence"/>
</dbReference>
<dbReference type="InterPro" id="IPR036250">
    <property type="entry name" value="AcylCo_DH-like_C"/>
</dbReference>
<dbReference type="SUPFAM" id="SSF47203">
    <property type="entry name" value="Acyl-CoA dehydrogenase C-terminal domain-like"/>
    <property type="match status" value="1"/>
</dbReference>
<keyword evidence="3 6" id="KW-0285">Flavoprotein</keyword>
<evidence type="ECO:0000259" key="8">
    <source>
        <dbReference type="Pfam" id="PF02770"/>
    </source>
</evidence>
<dbReference type="Pfam" id="PF00441">
    <property type="entry name" value="Acyl-CoA_dh_1"/>
    <property type="match status" value="1"/>
</dbReference>
<accession>A0A1G6LBA5</accession>
<keyword evidence="5 6" id="KW-0560">Oxidoreductase</keyword>
<feature type="domain" description="Acyl-CoA dehydrogenase/oxidase C-terminal" evidence="7">
    <location>
        <begin position="227"/>
        <end position="376"/>
    </location>
</feature>
<evidence type="ECO:0000259" key="9">
    <source>
        <dbReference type="Pfam" id="PF02771"/>
    </source>
</evidence>
<dbReference type="EMBL" id="FMYU01000005">
    <property type="protein sequence ID" value="SDC40540.1"/>
    <property type="molecule type" value="Genomic_DNA"/>
</dbReference>
<evidence type="ECO:0000256" key="6">
    <source>
        <dbReference type="RuleBase" id="RU362125"/>
    </source>
</evidence>
<proteinExistence type="inferred from homology"/>
<evidence type="ECO:0000256" key="5">
    <source>
        <dbReference type="ARBA" id="ARBA00023002"/>
    </source>
</evidence>
<dbReference type="PIRSF" id="PIRSF016578">
    <property type="entry name" value="HsaA"/>
    <property type="match status" value="1"/>
</dbReference>